<keyword evidence="2" id="KW-1185">Reference proteome</keyword>
<accession>A0A1H8K8N8</accession>
<evidence type="ECO:0000313" key="1">
    <source>
        <dbReference type="EMBL" id="SEN89225.1"/>
    </source>
</evidence>
<reference evidence="2" key="1">
    <citation type="submission" date="2016-10" db="EMBL/GenBank/DDBJ databases">
        <authorList>
            <person name="Varghese N."/>
            <person name="Submissions S."/>
        </authorList>
    </citation>
    <scope>NUCLEOTIDE SEQUENCE [LARGE SCALE GENOMIC DNA]</scope>
    <source>
        <strain evidence="2">B48,IBRC-M 10115,DSM 25386,CECT 8001</strain>
    </source>
</reference>
<dbReference type="Pfam" id="PF13541">
    <property type="entry name" value="ChlI"/>
    <property type="match status" value="1"/>
</dbReference>
<dbReference type="InterPro" id="IPR014721">
    <property type="entry name" value="Ribsml_uS5_D2-typ_fold_subgr"/>
</dbReference>
<dbReference type="PANTHER" id="PTHR32039">
    <property type="entry name" value="MAGNESIUM-CHELATASE SUBUNIT CHLI"/>
    <property type="match status" value="1"/>
</dbReference>
<gene>
    <name evidence="1" type="ORF">SAMN05192533_12531</name>
</gene>
<organism evidence="1 2">
    <name type="scientific">Mesobacillus persicus</name>
    <dbReference type="NCBI Taxonomy" id="930146"/>
    <lineage>
        <taxon>Bacteria</taxon>
        <taxon>Bacillati</taxon>
        <taxon>Bacillota</taxon>
        <taxon>Bacilli</taxon>
        <taxon>Bacillales</taxon>
        <taxon>Bacillaceae</taxon>
        <taxon>Mesobacillus</taxon>
    </lineage>
</organism>
<dbReference type="PANTHER" id="PTHR32039:SF7">
    <property type="entry name" value="COMPETENCE PROTEIN COMM"/>
    <property type="match status" value="1"/>
</dbReference>
<dbReference type="EMBL" id="FOBW01000025">
    <property type="protein sequence ID" value="SEN89225.1"/>
    <property type="molecule type" value="Genomic_DNA"/>
</dbReference>
<dbReference type="Proteomes" id="UP000198553">
    <property type="component" value="Unassembled WGS sequence"/>
</dbReference>
<dbReference type="InterPro" id="IPR020568">
    <property type="entry name" value="Ribosomal_Su5_D2-typ_SF"/>
</dbReference>
<proteinExistence type="predicted"/>
<name>A0A1H8K8N8_9BACI</name>
<dbReference type="Gene3D" id="3.30.230.10">
    <property type="match status" value="1"/>
</dbReference>
<protein>
    <submittedName>
        <fullName evidence="1">Magnesium chelatase family protein</fullName>
    </submittedName>
</protein>
<dbReference type="SUPFAM" id="SSF54211">
    <property type="entry name" value="Ribosomal protein S5 domain 2-like"/>
    <property type="match status" value="1"/>
</dbReference>
<dbReference type="AlphaFoldDB" id="A0A1H8K8N8"/>
<dbReference type="InterPro" id="IPR045006">
    <property type="entry name" value="CHLI-like"/>
</dbReference>
<dbReference type="STRING" id="930146.SAMN05192533_12531"/>
<sequence length="129" mass="13808">MTVKVLSIGLKGLEGYRVQVEVDVSPGTESMVIVGLPDACVKESKERVLSAIRAQKCDVTDQKIVVNLSPSEQKKNGPFFDLAMASAVAIIGGGSIPKPGEISLAHRGVLFLDEMAEFSKNIRYAKTTS</sequence>
<dbReference type="GO" id="GO:0005524">
    <property type="term" value="F:ATP binding"/>
    <property type="evidence" value="ECO:0007669"/>
    <property type="project" value="InterPro"/>
</dbReference>
<evidence type="ECO:0000313" key="2">
    <source>
        <dbReference type="Proteomes" id="UP000198553"/>
    </source>
</evidence>